<keyword evidence="2" id="KW-1185">Reference proteome</keyword>
<accession>A0A4Y2BW84</accession>
<dbReference type="AlphaFoldDB" id="A0A4Y2BW84"/>
<organism evidence="1 2">
    <name type="scientific">Araneus ventricosus</name>
    <name type="common">Orbweaver spider</name>
    <name type="synonym">Epeira ventricosa</name>
    <dbReference type="NCBI Taxonomy" id="182803"/>
    <lineage>
        <taxon>Eukaryota</taxon>
        <taxon>Metazoa</taxon>
        <taxon>Ecdysozoa</taxon>
        <taxon>Arthropoda</taxon>
        <taxon>Chelicerata</taxon>
        <taxon>Arachnida</taxon>
        <taxon>Araneae</taxon>
        <taxon>Araneomorphae</taxon>
        <taxon>Entelegynae</taxon>
        <taxon>Araneoidea</taxon>
        <taxon>Araneidae</taxon>
        <taxon>Araneus</taxon>
    </lineage>
</organism>
<name>A0A4Y2BW84_ARAVE</name>
<sequence length="114" mass="13133">MHFWESESHDIKGPLIRPFTSSKMRGILDKEGKPTHQGQPVKFGATRFERRIQRNLNSKLNPLIPIRETHARVWETKDRPTLAPRVNAEMKLKSPTWGKEESGGEFLLELAAFV</sequence>
<comment type="caution">
    <text evidence="1">The sequence shown here is derived from an EMBL/GenBank/DDBJ whole genome shotgun (WGS) entry which is preliminary data.</text>
</comment>
<evidence type="ECO:0000313" key="2">
    <source>
        <dbReference type="Proteomes" id="UP000499080"/>
    </source>
</evidence>
<reference evidence="1 2" key="1">
    <citation type="journal article" date="2019" name="Sci. Rep.">
        <title>Orb-weaving spider Araneus ventricosus genome elucidates the spidroin gene catalogue.</title>
        <authorList>
            <person name="Kono N."/>
            <person name="Nakamura H."/>
            <person name="Ohtoshi R."/>
            <person name="Moran D.A.P."/>
            <person name="Shinohara A."/>
            <person name="Yoshida Y."/>
            <person name="Fujiwara M."/>
            <person name="Mori M."/>
            <person name="Tomita M."/>
            <person name="Arakawa K."/>
        </authorList>
    </citation>
    <scope>NUCLEOTIDE SEQUENCE [LARGE SCALE GENOMIC DNA]</scope>
</reference>
<dbReference type="Proteomes" id="UP000499080">
    <property type="component" value="Unassembled WGS sequence"/>
</dbReference>
<protein>
    <submittedName>
        <fullName evidence="1">Uncharacterized protein</fullName>
    </submittedName>
</protein>
<evidence type="ECO:0000313" key="1">
    <source>
        <dbReference type="EMBL" id="GBL95735.1"/>
    </source>
</evidence>
<proteinExistence type="predicted"/>
<dbReference type="EMBL" id="BGPR01000114">
    <property type="protein sequence ID" value="GBL95735.1"/>
    <property type="molecule type" value="Genomic_DNA"/>
</dbReference>
<gene>
    <name evidence="1" type="ORF">AVEN_680_1</name>
</gene>